<evidence type="ECO:0000313" key="3">
    <source>
        <dbReference type="Proteomes" id="UP000007880"/>
    </source>
</evidence>
<dbReference type="EMBL" id="AP012337">
    <property type="protein sequence ID" value="BAL98764.1"/>
    <property type="molecule type" value="Genomic_DNA"/>
</dbReference>
<name>I0I0H7_CALAS</name>
<reference evidence="2 3" key="1">
    <citation type="submission" date="2012-02" db="EMBL/GenBank/DDBJ databases">
        <title>Complete genome sequence of Caldilinea aerophila DSM 14535 (= NBRC 102666).</title>
        <authorList>
            <person name="Oguchi A."/>
            <person name="Hosoyama A."/>
            <person name="Sekine M."/>
            <person name="Fukai R."/>
            <person name="Kato Y."/>
            <person name="Nakamura S."/>
            <person name="Hanada S."/>
            <person name="Yamazaki S."/>
            <person name="Fujita N."/>
        </authorList>
    </citation>
    <scope>NUCLEOTIDE SEQUENCE [LARGE SCALE GENOMIC DNA]</scope>
    <source>
        <strain evidence="3">DSM 14535 / JCM 11387 / NBRC 104270 / STL-6-O1</strain>
    </source>
</reference>
<feature type="transmembrane region" description="Helical" evidence="1">
    <location>
        <begin position="80"/>
        <end position="98"/>
    </location>
</feature>
<accession>I0I0H7</accession>
<keyword evidence="1" id="KW-0472">Membrane</keyword>
<feature type="transmembrane region" description="Helical" evidence="1">
    <location>
        <begin position="242"/>
        <end position="264"/>
    </location>
</feature>
<gene>
    <name evidence="2" type="ordered locus">CLDAP_07250</name>
</gene>
<keyword evidence="1" id="KW-0812">Transmembrane</keyword>
<protein>
    <submittedName>
        <fullName evidence="2">Uncharacterized protein</fullName>
    </submittedName>
</protein>
<dbReference type="PATRIC" id="fig|926550.5.peg.766"/>
<dbReference type="STRING" id="926550.CLDAP_07250"/>
<feature type="transmembrane region" description="Helical" evidence="1">
    <location>
        <begin position="212"/>
        <end position="230"/>
    </location>
</feature>
<dbReference type="HOGENOM" id="CLU_047686_0_0_0"/>
<dbReference type="AlphaFoldDB" id="I0I0H7"/>
<keyword evidence="3" id="KW-1185">Reference proteome</keyword>
<feature type="transmembrane region" description="Helical" evidence="1">
    <location>
        <begin position="104"/>
        <end position="121"/>
    </location>
</feature>
<organism evidence="2 3">
    <name type="scientific">Caldilinea aerophila (strain DSM 14535 / JCM 11387 / NBRC 104270 / STL-6-O1)</name>
    <dbReference type="NCBI Taxonomy" id="926550"/>
    <lineage>
        <taxon>Bacteria</taxon>
        <taxon>Bacillati</taxon>
        <taxon>Chloroflexota</taxon>
        <taxon>Caldilineae</taxon>
        <taxon>Caldilineales</taxon>
        <taxon>Caldilineaceae</taxon>
        <taxon>Caldilinea</taxon>
    </lineage>
</organism>
<feature type="transmembrane region" description="Helical" evidence="1">
    <location>
        <begin position="276"/>
        <end position="297"/>
    </location>
</feature>
<feature type="transmembrane region" description="Helical" evidence="1">
    <location>
        <begin position="309"/>
        <end position="326"/>
    </location>
</feature>
<feature type="transmembrane region" description="Helical" evidence="1">
    <location>
        <begin position="128"/>
        <end position="148"/>
    </location>
</feature>
<dbReference type="OrthoDB" id="9811974at2"/>
<proteinExistence type="predicted"/>
<feature type="transmembrane region" description="Helical" evidence="1">
    <location>
        <begin position="184"/>
        <end position="206"/>
    </location>
</feature>
<keyword evidence="1" id="KW-1133">Transmembrane helix</keyword>
<dbReference type="Proteomes" id="UP000007880">
    <property type="component" value="Chromosome"/>
</dbReference>
<dbReference type="eggNOG" id="COG4243">
    <property type="taxonomic scope" value="Bacteria"/>
</dbReference>
<dbReference type="RefSeq" id="WP_014432005.1">
    <property type="nucleotide sequence ID" value="NC_017079.1"/>
</dbReference>
<feature type="transmembrane region" description="Helical" evidence="1">
    <location>
        <begin position="154"/>
        <end position="172"/>
    </location>
</feature>
<feature type="transmembrane region" description="Helical" evidence="1">
    <location>
        <begin position="50"/>
        <end position="68"/>
    </location>
</feature>
<dbReference type="KEGG" id="cap:CLDAP_07250"/>
<evidence type="ECO:0000313" key="2">
    <source>
        <dbReference type="EMBL" id="BAL98764.1"/>
    </source>
</evidence>
<feature type="transmembrane region" description="Helical" evidence="1">
    <location>
        <begin position="338"/>
        <end position="359"/>
    </location>
</feature>
<evidence type="ECO:0000256" key="1">
    <source>
        <dbReference type="SAM" id="Phobius"/>
    </source>
</evidence>
<sequence length="377" mass="39770">MRLQTTVTPAMRAVRMALLVMAIAGLLLGMWAGLIRLGWGTLTPLRPTLPALHGPLMACGFLGVLIGLERAVGTGKRWAYAGPALAALGILVALAGVGGSLGPLLVTAGSIIVTLVLLGLVQLQPALFTATLAAGGAAWVVGNLLWALGRPLPVASLWWMGFLVLTIAGERLELSRMLKLSPWGYRSFLIAVGVLASGLGIGTFIFGAGMAVSGGGLLLIGLWLLRYDIAQRRLKAGGQARFTALALISGYVWLMVGALLLMRYAGATAGPFYDAAMHSVFLGFVFAMIFAHAPIVFPAVLSIPMQYTARFYIPLVLLHGTLLARVSGNLFGWWEGRLWGGLLNAATILLFLLTTVTALRPRSRSVATTQTSLVAKS</sequence>